<dbReference type="PANTHER" id="PTHR36153:SF1">
    <property type="entry name" value="TYPE VI SECRETION SYSTEM COMPONENT TSSM1"/>
    <property type="match status" value="1"/>
</dbReference>
<reference evidence="6 7" key="1">
    <citation type="submission" date="2018-01" db="EMBL/GenBank/DDBJ databases">
        <title>Denitrification phenotypes of diverse strains of Pseudomonas stutzeri.</title>
        <authorList>
            <person name="Milligan D.A."/>
            <person name="Bergaust L."/>
            <person name="Bakken L.R."/>
            <person name="Frostegard A."/>
        </authorList>
    </citation>
    <scope>NUCLEOTIDE SEQUENCE [LARGE SCALE GENOMIC DNA]</scope>
    <source>
        <strain evidence="6 7">24a13</strain>
    </source>
</reference>
<dbReference type="NCBIfam" id="TIGR03348">
    <property type="entry name" value="VI_IcmF"/>
    <property type="match status" value="1"/>
</dbReference>
<evidence type="ECO:0000256" key="1">
    <source>
        <dbReference type="SAM" id="Phobius"/>
    </source>
</evidence>
<comment type="caution">
    <text evidence="6">The sequence shown here is derived from an EMBL/GenBank/DDBJ whole genome shotgun (WGS) entry which is preliminary data.</text>
</comment>
<dbReference type="InterPro" id="IPR010623">
    <property type="entry name" value="IcmF_C"/>
</dbReference>
<dbReference type="Pfam" id="PF14331">
    <property type="entry name" value="IcmF-related_N"/>
    <property type="match status" value="1"/>
</dbReference>
<feature type="transmembrane region" description="Helical" evidence="1">
    <location>
        <begin position="450"/>
        <end position="468"/>
    </location>
</feature>
<accession>A0A2S4AKP0</accession>
<dbReference type="InterPro" id="IPR017731">
    <property type="entry name" value="TssM1-like"/>
</dbReference>
<organism evidence="6 7">
    <name type="scientific">Stutzerimonas stutzeri</name>
    <name type="common">Pseudomonas stutzeri</name>
    <dbReference type="NCBI Taxonomy" id="316"/>
    <lineage>
        <taxon>Bacteria</taxon>
        <taxon>Pseudomonadati</taxon>
        <taxon>Pseudomonadota</taxon>
        <taxon>Gammaproteobacteria</taxon>
        <taxon>Pseudomonadales</taxon>
        <taxon>Pseudomonadaceae</taxon>
        <taxon>Stutzerimonas</taxon>
    </lineage>
</organism>
<evidence type="ECO:0000259" key="2">
    <source>
        <dbReference type="Pfam" id="PF06744"/>
    </source>
</evidence>
<feature type="transmembrane region" description="Helical" evidence="1">
    <location>
        <begin position="51"/>
        <end position="71"/>
    </location>
</feature>
<evidence type="ECO:0000313" key="7">
    <source>
        <dbReference type="Proteomes" id="UP000237068"/>
    </source>
</evidence>
<protein>
    <submittedName>
        <fullName evidence="6">Type VI secretion system membrane subunit TssM</fullName>
    </submittedName>
</protein>
<feature type="domain" description="Type VI secretion system component TssM1 N-terminal" evidence="4">
    <location>
        <begin position="202"/>
        <end position="454"/>
    </location>
</feature>
<dbReference type="AlphaFoldDB" id="A0A2S4AKP0"/>
<dbReference type="PANTHER" id="PTHR36153">
    <property type="entry name" value="INNER MEMBRANE PROTEIN-RELATED"/>
    <property type="match status" value="1"/>
</dbReference>
<gene>
    <name evidence="6" type="primary">icmF</name>
    <name evidence="6" type="ORF">CXK91_19150</name>
</gene>
<dbReference type="InterPro" id="IPR025743">
    <property type="entry name" value="TssM1_N"/>
</dbReference>
<keyword evidence="1" id="KW-0812">Transmembrane</keyword>
<dbReference type="InterPro" id="IPR009612">
    <property type="entry name" value="IcmF-rel"/>
</dbReference>
<dbReference type="OrthoDB" id="9758229at2"/>
<dbReference type="Proteomes" id="UP000237068">
    <property type="component" value="Unassembled WGS sequence"/>
</dbReference>
<dbReference type="CDD" id="cd00882">
    <property type="entry name" value="Ras_like_GTPase"/>
    <property type="match status" value="1"/>
</dbReference>
<feature type="domain" description="IcmF-related" evidence="3">
    <location>
        <begin position="504"/>
        <end position="795"/>
    </location>
</feature>
<dbReference type="Pfam" id="PF06761">
    <property type="entry name" value="IcmF-related"/>
    <property type="match status" value="1"/>
</dbReference>
<dbReference type="InterPro" id="IPR048677">
    <property type="entry name" value="TssM1_hel"/>
</dbReference>
<evidence type="ECO:0000259" key="5">
    <source>
        <dbReference type="Pfam" id="PF21070"/>
    </source>
</evidence>
<feature type="transmembrane region" description="Helical" evidence="1">
    <location>
        <begin position="16"/>
        <end position="39"/>
    </location>
</feature>
<name>A0A2S4AKP0_STUST</name>
<dbReference type="InterPro" id="IPR027417">
    <property type="entry name" value="P-loop_NTPase"/>
</dbReference>
<keyword evidence="1" id="KW-0472">Membrane</keyword>
<dbReference type="EMBL" id="PPXG01000008">
    <property type="protein sequence ID" value="POH81547.1"/>
    <property type="molecule type" value="Genomic_DNA"/>
</dbReference>
<evidence type="ECO:0000259" key="4">
    <source>
        <dbReference type="Pfam" id="PF14331"/>
    </source>
</evidence>
<evidence type="ECO:0000313" key="6">
    <source>
        <dbReference type="EMBL" id="POH81547.1"/>
    </source>
</evidence>
<dbReference type="RefSeq" id="WP_103457644.1">
    <property type="nucleotide sequence ID" value="NZ_JAMOHQ010000013.1"/>
</dbReference>
<sequence>MKTFFGKLGAVLRRTWVWSLLLVLLLAVLVWFIGPLLAVNDHRFWESSSSRLLSISVLFLGWGLAMVFASWRASARKKRDAEDQDQDIQEQLRRDGLIGEEQQELRHRFRQALRTLKTSSLYRGRSEKWRSELPWYLLIGPQGSGKTSLLDFSGLDFPLNRSEQQRLTKDVSGTRYADWYFADHAVLIDTAGRYLTQPDAAVDGSAWDTLLGLLRKRRARPLNGVLVNLPVDQLLGGNELELENLARQARQRLHEIHQRLGVDVPVYLVLSKADRILGFDEFFDQLSREESDQVLGASFRKEQNGSDAQVVREEFEELLRRLNSQVIMRMHQERDTQRRGRILDFPHQLGQIGERLSLFIELAFAGNRYQRASQLRGFYLTSAPQLREGLDPLTAGIGRQLGLASSALPTFRSGRARFINQLLSRVIFPEAELAGLDQREVRRIDWGQRALYAGAFGCLVLFGGAWALNFSSNHERLEQLRDIAQTLGGERKAIEAEDEALRTLKALDASYAATQVFPPRDEVSWLRRGGLYQGEAVDPTLHDAYRRNLEKLLLPRVGRQLEAQIRANLNDREQLLGSLRAYLMLNLAERRDAAFLKDWLAADWSLRHSGNAVAQQGLNTHFARLLEESFAPYQLNDNLVAKARAQLRSESLAAVVYRMLRDQARNLPDYRLNTQLGAQASLFVGGDYAIPGFYTQRGYQKLFVAQGAELVSEILRDNWVLGEGDSLSAKDLGRLLVEMEQLYFRDYAAHWSEAIAQLNILPAGSAAQGAAQLAGLTAANSPLLQLLLEVRENTRFAGLAEATAEAGELADAAQNAGGKLGKAAKLATAAAEQAQAALLKNLPDTARKALERRFAPLHQLLDENGAAGPELSASLQALDALQLQLASLAHASAPEQAAFEMAKARMGGQRDAINQLRSSAARLPQPVGKWLGLLAEDSWSLVLTDAYHYLNQRYRNELYASYRGSLRERYPFSAHSASDVALADFREFFKAQGLADSFFERYLKPFVSGSAGQYQLRRVDGRGLPLSEQFLAQMSRAQTIRRSFFAENPNEPQILFKLEPYSLDSSLGRADFRFGNQQMEYRHGPIVQTAFRWPAEADDGRTSLVVEELGGRRVGIEKNTGPWSLFRLIDLMQVDYHSGRDVLMLKADLGGLRANYLLHAQRSPNPFDLALLRGFKLPATL</sequence>
<dbReference type="Pfam" id="PF06744">
    <property type="entry name" value="IcmF_C"/>
    <property type="match status" value="1"/>
</dbReference>
<feature type="domain" description="Type VI secretion system component TssM1 helical" evidence="5">
    <location>
        <begin position="949"/>
        <end position="1047"/>
    </location>
</feature>
<dbReference type="Pfam" id="PF21070">
    <property type="entry name" value="IcmF_helical"/>
    <property type="match status" value="1"/>
</dbReference>
<proteinExistence type="predicted"/>
<dbReference type="SUPFAM" id="SSF52540">
    <property type="entry name" value="P-loop containing nucleoside triphosphate hydrolases"/>
    <property type="match status" value="1"/>
</dbReference>
<feature type="domain" description="Type VI secretion system IcmF C-terminal" evidence="2">
    <location>
        <begin position="1056"/>
        <end position="1161"/>
    </location>
</feature>
<evidence type="ECO:0000259" key="3">
    <source>
        <dbReference type="Pfam" id="PF06761"/>
    </source>
</evidence>
<keyword evidence="1" id="KW-1133">Transmembrane helix</keyword>
<dbReference type="InterPro" id="IPR053156">
    <property type="entry name" value="T6SS_TssM-like"/>
</dbReference>